<dbReference type="HOGENOM" id="CLU_374681_0_0_1"/>
<accession>H1VZA5</accession>
<dbReference type="Proteomes" id="UP000007174">
    <property type="component" value="Unassembled WGS sequence"/>
</dbReference>
<gene>
    <name evidence="2" type="ORF">CH063_03638</name>
</gene>
<dbReference type="VEuPathDB" id="FungiDB:CH63R_03153"/>
<evidence type="ECO:0000256" key="1">
    <source>
        <dbReference type="SAM" id="MobiDB-lite"/>
    </source>
</evidence>
<feature type="region of interest" description="Disordered" evidence="1">
    <location>
        <begin position="51"/>
        <end position="74"/>
    </location>
</feature>
<evidence type="ECO:0000313" key="2">
    <source>
        <dbReference type="EMBL" id="CCF45567.1"/>
    </source>
</evidence>
<sequence length="741" mass="82614">MLTPVADFCRFEEFPDTSFDAFVDPDSLFDLDSYFHLDACAEGLAPGAAAATTEQLQQRPQQMSKPSTISDGLPTNRLSDLESLFGDATWPTTPPASTVSPAQLMLTLPGKPSDKTTQQQQQQQQTLVLPSIEPTQLGEDNDGFEALFAELSGPIADAFQLPTAATTPVQDCGSLLTFPTASWPAGETNIVFECKLEAGAEELDLFAPQPPLCDTLGTFDSFDSFNVFNTPFPEIEHKHSSSPAGFFQTSTQGSRNLLHAPPTPPLAQSTESFESLFPDLASVSAGEIPFTFDETSVDLFYSLPPVVSLTAPQLDVPRSVPFATASSTTKLVHPKPKSPMSASFLRGRSESLADVTPSSILDSQGLLDVAAVSASYMTPAPTPTRDIVTPVVDGKVLKRIPRPTKAKDVDASDWYDALAETPAAWGGHDPNSPMFQYNKEGELLPSLRFSREQIFSYMKGRKDQSLPLTLWIQNVPHGCKTRVADDRLRACRWSGCPAYKGTILKGFWRICFDERPATSGKQHDPYHNAGYMHLWCLDRCFDLFEISHAFDLKPDTRYFEKEERNPMAMTRDHDELMMEFEKWRTSQKTAYEKWQKTCQANKMLGLPTENRLVEREAKLWHVLTAKHLALETPVRSNMRRKRNGISIDKHKGDLEWYVERVNERKVTKKGEVANYDEVNTEDEGVLETQVSSRLRSASNTKRKFEDFMPAQQTSATYLMMRCEAGGPSFFGAFVRLGEKSW</sequence>
<name>H1VZA5_COLHI</name>
<dbReference type="eggNOG" id="ENOG502SPRZ">
    <property type="taxonomic scope" value="Eukaryota"/>
</dbReference>
<organism evidence="2 3">
    <name type="scientific">Colletotrichum higginsianum (strain IMI 349063)</name>
    <name type="common">Crucifer anthracnose fungus</name>
    <dbReference type="NCBI Taxonomy" id="759273"/>
    <lineage>
        <taxon>Eukaryota</taxon>
        <taxon>Fungi</taxon>
        <taxon>Dikarya</taxon>
        <taxon>Ascomycota</taxon>
        <taxon>Pezizomycotina</taxon>
        <taxon>Sordariomycetes</taxon>
        <taxon>Hypocreomycetidae</taxon>
        <taxon>Glomerellales</taxon>
        <taxon>Glomerellaceae</taxon>
        <taxon>Colletotrichum</taxon>
        <taxon>Colletotrichum destructivum species complex</taxon>
    </lineage>
</organism>
<reference evidence="3" key="1">
    <citation type="journal article" date="2012" name="Nat. Genet.">
        <title>Lifestyle transitions in plant pathogenic Colletotrichum fungi deciphered by genome and transcriptome analyses.</title>
        <authorList>
            <person name="O'Connell R.J."/>
            <person name="Thon M.R."/>
            <person name="Hacquard S."/>
            <person name="Amyotte S.G."/>
            <person name="Kleemann J."/>
            <person name="Torres M.F."/>
            <person name="Damm U."/>
            <person name="Buiate E.A."/>
            <person name="Epstein L."/>
            <person name="Alkan N."/>
            <person name="Altmueller J."/>
            <person name="Alvarado-Balderrama L."/>
            <person name="Bauser C.A."/>
            <person name="Becker C."/>
            <person name="Birren B.W."/>
            <person name="Chen Z."/>
            <person name="Choi J."/>
            <person name="Crouch J.A."/>
            <person name="Duvick J.P."/>
            <person name="Farman M.A."/>
            <person name="Gan P."/>
            <person name="Heiman D."/>
            <person name="Henrissat B."/>
            <person name="Howard R.J."/>
            <person name="Kabbage M."/>
            <person name="Koch C."/>
            <person name="Kracher B."/>
            <person name="Kubo Y."/>
            <person name="Law A.D."/>
            <person name="Lebrun M.-H."/>
            <person name="Lee Y.-H."/>
            <person name="Miyara I."/>
            <person name="Moore N."/>
            <person name="Neumann U."/>
            <person name="Nordstroem K."/>
            <person name="Panaccione D.G."/>
            <person name="Panstruga R."/>
            <person name="Place M."/>
            <person name="Proctor R.H."/>
            <person name="Prusky D."/>
            <person name="Rech G."/>
            <person name="Reinhardt R."/>
            <person name="Rollins J.A."/>
            <person name="Rounsley S."/>
            <person name="Schardl C.L."/>
            <person name="Schwartz D.C."/>
            <person name="Shenoy N."/>
            <person name="Shirasu K."/>
            <person name="Sikhakolli U.R."/>
            <person name="Stueber K."/>
            <person name="Sukno S.A."/>
            <person name="Sweigard J.A."/>
            <person name="Takano Y."/>
            <person name="Takahara H."/>
            <person name="Trail F."/>
            <person name="van der Does H.C."/>
            <person name="Voll L.M."/>
            <person name="Will I."/>
            <person name="Young S."/>
            <person name="Zeng Q."/>
            <person name="Zhang J."/>
            <person name="Zhou S."/>
            <person name="Dickman M.B."/>
            <person name="Schulze-Lefert P."/>
            <person name="Ver Loren van Themaat E."/>
            <person name="Ma L.-J."/>
            <person name="Vaillancourt L.J."/>
        </authorList>
    </citation>
    <scope>NUCLEOTIDE SEQUENCE [LARGE SCALE GENOMIC DNA]</scope>
    <source>
        <strain evidence="3">IMI 349063</strain>
    </source>
</reference>
<dbReference type="AlphaFoldDB" id="H1VZA5"/>
<feature type="compositionally biased region" description="Polar residues" evidence="1">
    <location>
        <begin position="55"/>
        <end position="70"/>
    </location>
</feature>
<protein>
    <submittedName>
        <fullName evidence="2">Uncharacterized protein</fullName>
    </submittedName>
</protein>
<dbReference type="STRING" id="759273.H1VZA5"/>
<dbReference type="EMBL" id="CACQ02007867">
    <property type="protein sequence ID" value="CCF45567.1"/>
    <property type="molecule type" value="Genomic_DNA"/>
</dbReference>
<evidence type="ECO:0000313" key="3">
    <source>
        <dbReference type="Proteomes" id="UP000007174"/>
    </source>
</evidence>
<proteinExistence type="predicted"/>